<reference evidence="2" key="1">
    <citation type="journal article" date="2019" name="Int. J. Syst. Evol. Microbiol.">
        <title>The Global Catalogue of Microorganisms (GCM) 10K type strain sequencing project: providing services to taxonomists for standard genome sequencing and annotation.</title>
        <authorList>
            <consortium name="The Broad Institute Genomics Platform"/>
            <consortium name="The Broad Institute Genome Sequencing Center for Infectious Disease"/>
            <person name="Wu L."/>
            <person name="Ma J."/>
        </authorList>
    </citation>
    <scope>NUCLEOTIDE SEQUENCE [LARGE SCALE GENOMIC DNA]</scope>
    <source>
        <strain evidence="2">CCUG 15531</strain>
    </source>
</reference>
<name>A0ABW4MSP2_9BACI</name>
<evidence type="ECO:0000313" key="1">
    <source>
        <dbReference type="EMBL" id="MFD1780538.1"/>
    </source>
</evidence>
<dbReference type="Proteomes" id="UP001597227">
    <property type="component" value="Unassembled WGS sequence"/>
</dbReference>
<gene>
    <name evidence="1" type="ORF">ACFSFW_17870</name>
</gene>
<organism evidence="1 2">
    <name type="scientific">Fredinandcohnia salidurans</name>
    <dbReference type="NCBI Taxonomy" id="2595041"/>
    <lineage>
        <taxon>Bacteria</taxon>
        <taxon>Bacillati</taxon>
        <taxon>Bacillota</taxon>
        <taxon>Bacilli</taxon>
        <taxon>Bacillales</taxon>
        <taxon>Bacillaceae</taxon>
        <taxon>Fredinandcohnia</taxon>
    </lineage>
</organism>
<keyword evidence="2" id="KW-1185">Reference proteome</keyword>
<dbReference type="RefSeq" id="WP_388040235.1">
    <property type="nucleotide sequence ID" value="NZ_JBHUEK010000025.1"/>
</dbReference>
<dbReference type="EMBL" id="JBHUEK010000025">
    <property type="protein sequence ID" value="MFD1780538.1"/>
    <property type="molecule type" value="Genomic_DNA"/>
</dbReference>
<evidence type="ECO:0000313" key="2">
    <source>
        <dbReference type="Proteomes" id="UP001597227"/>
    </source>
</evidence>
<sequence>MNWMERVKRNVFPVSNEKYNIRKALDEWEYEGSMYDVEIAEEICELCGQPNIRYQFEIVNVLNNNTLLIGSECITRFKISVIDQSGKKLSFEEAKKKVMKDRNRLVTESKEKSVLNTLVALAAKDHEFDIENFIDYFKERKAFTPSQLNVLIWRLERARIDFKKSHFKLTIKRNREKEQLLKLEDWKLKRIWDCLSSNQKQFVLDRKNIF</sequence>
<comment type="caution">
    <text evidence="1">The sequence shown here is derived from an EMBL/GenBank/DDBJ whole genome shotgun (WGS) entry which is preliminary data.</text>
</comment>
<proteinExistence type="predicted"/>
<accession>A0ABW4MSP2</accession>
<protein>
    <submittedName>
        <fullName evidence="1">Uncharacterized protein</fullName>
    </submittedName>
</protein>